<comment type="caution">
    <text evidence="2">The sequence shown here is derived from an EMBL/GenBank/DDBJ whole genome shotgun (WGS) entry which is preliminary data.</text>
</comment>
<dbReference type="Proteomes" id="UP000003704">
    <property type="component" value="Unassembled WGS sequence"/>
</dbReference>
<evidence type="ECO:0000313" key="2">
    <source>
        <dbReference type="EMBL" id="EIT67696.1"/>
    </source>
</evidence>
<feature type="region of interest" description="Disordered" evidence="1">
    <location>
        <begin position="59"/>
        <end position="82"/>
    </location>
</feature>
<reference evidence="2 3" key="1">
    <citation type="journal article" date="2012" name="J. Bacteriol.">
        <title>Genome Sequence of n-Alkane-Degrading Hydrocarboniphaga effusa Strain AP103T (ATCC BAA-332T).</title>
        <authorList>
            <person name="Chang H.K."/>
            <person name="Zylstra G.J."/>
            <person name="Chae J.C."/>
        </authorList>
    </citation>
    <scope>NUCLEOTIDE SEQUENCE [LARGE SCALE GENOMIC DNA]</scope>
    <source>
        <strain evidence="2 3">AP103</strain>
    </source>
</reference>
<evidence type="ECO:0000313" key="3">
    <source>
        <dbReference type="Proteomes" id="UP000003704"/>
    </source>
</evidence>
<organism evidence="2 3">
    <name type="scientific">Hydrocarboniphaga effusa AP103</name>
    <dbReference type="NCBI Taxonomy" id="1172194"/>
    <lineage>
        <taxon>Bacteria</taxon>
        <taxon>Pseudomonadati</taxon>
        <taxon>Pseudomonadota</taxon>
        <taxon>Gammaproteobacteria</taxon>
        <taxon>Nevskiales</taxon>
        <taxon>Nevskiaceae</taxon>
        <taxon>Hydrocarboniphaga</taxon>
    </lineage>
</organism>
<feature type="region of interest" description="Disordered" evidence="1">
    <location>
        <begin position="1"/>
        <end position="25"/>
    </location>
</feature>
<proteinExistence type="predicted"/>
<dbReference type="AlphaFoldDB" id="I8HWI3"/>
<dbReference type="STRING" id="1172194.WQQ_41310"/>
<accession>I8HWI3</accession>
<dbReference type="EMBL" id="AKGD01000004">
    <property type="protein sequence ID" value="EIT67696.1"/>
    <property type="molecule type" value="Genomic_DNA"/>
</dbReference>
<keyword evidence="3" id="KW-1185">Reference proteome</keyword>
<evidence type="ECO:0000256" key="1">
    <source>
        <dbReference type="SAM" id="MobiDB-lite"/>
    </source>
</evidence>
<protein>
    <submittedName>
        <fullName evidence="2">Uncharacterized protein</fullName>
    </submittedName>
</protein>
<sequence>MHPSGDYSRSSRREHFNDGAGIPAITGVALPDQVRQRLLHCHEIGHSLLDDCQLPRSKFPGVGAHAGGIQPKQATDLRQREA</sequence>
<name>I8HWI3_9GAMM</name>
<gene>
    <name evidence="2" type="ORF">WQQ_41310</name>
</gene>